<dbReference type="Proteomes" id="UP001596915">
    <property type="component" value="Unassembled WGS sequence"/>
</dbReference>
<evidence type="ECO:0000313" key="4">
    <source>
        <dbReference type="EMBL" id="MFD0629377.1"/>
    </source>
</evidence>
<evidence type="ECO:0000313" key="3">
    <source>
        <dbReference type="EMBL" id="MFD0621701.1"/>
    </source>
</evidence>
<feature type="chain" id="PRO_5045033395" description="Bulb-type lectin domain-containing protein" evidence="1">
    <location>
        <begin position="25"/>
        <end position="152"/>
    </location>
</feature>
<proteinExistence type="predicted"/>
<feature type="domain" description="Bulb-type lectin" evidence="2">
    <location>
        <begin position="43"/>
        <end position="150"/>
    </location>
</feature>
<organism evidence="4 5">
    <name type="scientific">Streptomyces sanglieri</name>
    <dbReference type="NCBI Taxonomy" id="193460"/>
    <lineage>
        <taxon>Bacteria</taxon>
        <taxon>Bacillati</taxon>
        <taxon>Actinomycetota</taxon>
        <taxon>Actinomycetes</taxon>
        <taxon>Kitasatosporales</taxon>
        <taxon>Streptomycetaceae</taxon>
        <taxon>Streptomyces</taxon>
    </lineage>
</organism>
<evidence type="ECO:0000259" key="2">
    <source>
        <dbReference type="PROSITE" id="PS50927"/>
    </source>
</evidence>
<keyword evidence="1" id="KW-0732">Signal</keyword>
<reference evidence="4" key="3">
    <citation type="submission" date="2024-09" db="EMBL/GenBank/DDBJ databases">
        <authorList>
            <person name="Sun Q."/>
            <person name="Mori K."/>
        </authorList>
    </citation>
    <scope>NUCLEOTIDE SEQUENCE</scope>
    <source>
        <strain evidence="4">JCM 12607</strain>
    </source>
</reference>
<gene>
    <name evidence="3" type="ORF">ACFQ2K_01665</name>
    <name evidence="4" type="ORF">ACFQ2K_49005</name>
</gene>
<reference evidence="4" key="1">
    <citation type="journal article" date="2014" name="Int. J. Syst. Evol. Microbiol.">
        <title>Complete genome of a new Firmicutes species belonging to the dominant human colonic microbiota ('Ruminococcus bicirculans') reveals two chromosomes and a selective capacity to utilize plant glucans.</title>
        <authorList>
            <consortium name="NISC Comparative Sequencing Program"/>
            <person name="Wegmann U."/>
            <person name="Louis P."/>
            <person name="Goesmann A."/>
            <person name="Henrissat B."/>
            <person name="Duncan S.H."/>
            <person name="Flint H.J."/>
        </authorList>
    </citation>
    <scope>NUCLEOTIDE SEQUENCE</scope>
    <source>
        <strain evidence="4">JCM 12607</strain>
    </source>
</reference>
<reference evidence="5" key="2">
    <citation type="journal article" date="2019" name="Int. J. Syst. Evol. Microbiol.">
        <title>The Global Catalogue of Microorganisms (GCM) 10K type strain sequencing project: providing services to taxonomists for standard genome sequencing and annotation.</title>
        <authorList>
            <consortium name="The Broad Institute Genomics Platform"/>
            <consortium name="The Broad Institute Genome Sequencing Center for Infectious Disease"/>
            <person name="Wu L."/>
            <person name="Ma J."/>
        </authorList>
    </citation>
    <scope>NUCLEOTIDE SEQUENCE [LARGE SCALE GENOMIC DNA]</scope>
    <source>
        <strain evidence="5">JCM 12607</strain>
    </source>
</reference>
<dbReference type="CDD" id="cd00028">
    <property type="entry name" value="B_lectin"/>
    <property type="match status" value="1"/>
</dbReference>
<dbReference type="Gene3D" id="2.90.10.10">
    <property type="entry name" value="Bulb-type lectin domain"/>
    <property type="match status" value="2"/>
</dbReference>
<accession>A0ABW2X6Y4</accession>
<dbReference type="SUPFAM" id="SSF51110">
    <property type="entry name" value="alpha-D-mannose-specific plant lectins"/>
    <property type="match status" value="1"/>
</dbReference>
<name>A0ABW2X6Y4_9ACTN</name>
<keyword evidence="5" id="KW-1185">Reference proteome</keyword>
<dbReference type="InterPro" id="IPR036426">
    <property type="entry name" value="Bulb-type_lectin_dom_sf"/>
</dbReference>
<dbReference type="EMBL" id="JBHTGL010000003">
    <property type="protein sequence ID" value="MFD0621701.1"/>
    <property type="molecule type" value="Genomic_DNA"/>
</dbReference>
<dbReference type="EMBL" id="JBHTGL010000008">
    <property type="protein sequence ID" value="MFD0629377.1"/>
    <property type="molecule type" value="Genomic_DNA"/>
</dbReference>
<feature type="signal peptide" evidence="1">
    <location>
        <begin position="1"/>
        <end position="24"/>
    </location>
</feature>
<evidence type="ECO:0000313" key="5">
    <source>
        <dbReference type="Proteomes" id="UP001596915"/>
    </source>
</evidence>
<dbReference type="SMART" id="SM00108">
    <property type="entry name" value="B_lectin"/>
    <property type="match status" value="1"/>
</dbReference>
<protein>
    <recommendedName>
        <fullName evidence="2">Bulb-type lectin domain-containing protein</fullName>
    </recommendedName>
</protein>
<dbReference type="InterPro" id="IPR001480">
    <property type="entry name" value="Bulb-type_lectin_dom"/>
</dbReference>
<dbReference type="PROSITE" id="PS50927">
    <property type="entry name" value="BULB_LECTIN"/>
    <property type="match status" value="1"/>
</dbReference>
<comment type="caution">
    <text evidence="4">The sequence shown here is derived from an EMBL/GenBank/DDBJ whole genome shotgun (WGS) entry which is preliminary data.</text>
</comment>
<sequence length="152" mass="16401">MRRGLPALALAVLPVLAVVPAADAVGSSQPVRSTQAHSALRSDSHFYPPASLGRNQAWTSGNGRTILRVQSDGNVVVYKDGHPVWQAPNVYPNADRLVMQEDGNLVVYNRAGDPLWAAGTWHKGRYLSVQDDGNVVVYDSANRPVWATNTGD</sequence>
<evidence type="ECO:0000256" key="1">
    <source>
        <dbReference type="SAM" id="SignalP"/>
    </source>
</evidence>